<evidence type="ECO:0000313" key="8">
    <source>
        <dbReference type="EMBL" id="BCJ41247.1"/>
    </source>
</evidence>
<dbReference type="InterPro" id="IPR009100">
    <property type="entry name" value="AcylCoA_DH/oxidase_NM_dom_sf"/>
</dbReference>
<dbReference type="InterPro" id="IPR009075">
    <property type="entry name" value="AcylCo_DH/oxidase_C"/>
</dbReference>
<keyword evidence="3" id="KW-0285">Flavoprotein</keyword>
<dbReference type="InterPro" id="IPR013786">
    <property type="entry name" value="AcylCoA_DH/ox_N"/>
</dbReference>
<evidence type="ECO:0000259" key="7">
    <source>
        <dbReference type="Pfam" id="PF02771"/>
    </source>
</evidence>
<dbReference type="InterPro" id="IPR036250">
    <property type="entry name" value="AcylCo_DH-like_C"/>
</dbReference>
<sequence length="342" mass="35501">MGPDFALDDAQEAIVRLAGEVLSDDDGSPRRLWKSLGQAGLPGLAVPAELGGAGLGAVATGLLLTEIGRHAAPVPAWSTLSLGVLPVARFGSSRQQRELLPPVLEGRVLTAALGDPVTATDDWRLTGTCRAVPDADQACRILVPAGGEGAVALVDPAAPGVTLERTPTSAGTAEFALRLEDVAAEPLGDGPADIERFAVAGACALGDGALAGALRMTAGHVRDRHQFGRPLATFQAVAQQIADVYVASRTMHLAALAASWHQDQDHDSGTPAATDLWTAAYWLSSAALPALRTCHHLHGGLGLDVAYPLHRHTALVRDLVRHLGGAEYCLDRLGGHGVHRPD</sequence>
<protein>
    <submittedName>
        <fullName evidence="8">Acyl-CoA dehydrogenase</fullName>
    </submittedName>
</protein>
<dbReference type="InterPro" id="IPR046373">
    <property type="entry name" value="Acyl-CoA_Oxase/DH_mid-dom_sf"/>
</dbReference>
<evidence type="ECO:0000313" key="9">
    <source>
        <dbReference type="Proteomes" id="UP000676967"/>
    </source>
</evidence>
<keyword evidence="4" id="KW-0274">FAD</keyword>
<dbReference type="InterPro" id="IPR037069">
    <property type="entry name" value="AcylCoA_DH/ox_N_sf"/>
</dbReference>
<accession>A0ABM7LPP5</accession>
<keyword evidence="9" id="KW-1185">Reference proteome</keyword>
<dbReference type="Pfam" id="PF02771">
    <property type="entry name" value="Acyl-CoA_dh_N"/>
    <property type="match status" value="1"/>
</dbReference>
<dbReference type="RefSeq" id="WP_189332386.1">
    <property type="nucleotide sequence ID" value="NZ_AP023356.1"/>
</dbReference>
<feature type="domain" description="Acyl-CoA dehydrogenase/oxidase N-terminal" evidence="7">
    <location>
        <begin position="11"/>
        <end position="106"/>
    </location>
</feature>
<gene>
    <name evidence="8" type="ORF">Aiant_19040</name>
</gene>
<comment type="cofactor">
    <cofactor evidence="1">
        <name>FAD</name>
        <dbReference type="ChEBI" id="CHEBI:57692"/>
    </cofactor>
</comment>
<evidence type="ECO:0000256" key="1">
    <source>
        <dbReference type="ARBA" id="ARBA00001974"/>
    </source>
</evidence>
<feature type="domain" description="Acyl-CoA dehydrogenase/oxidase C-terminal" evidence="6">
    <location>
        <begin position="194"/>
        <end position="314"/>
    </location>
</feature>
<evidence type="ECO:0000259" key="6">
    <source>
        <dbReference type="Pfam" id="PF00441"/>
    </source>
</evidence>
<evidence type="ECO:0000256" key="2">
    <source>
        <dbReference type="ARBA" id="ARBA00009347"/>
    </source>
</evidence>
<dbReference type="PANTHER" id="PTHR43884:SF20">
    <property type="entry name" value="ACYL-COA DEHYDROGENASE FADE28"/>
    <property type="match status" value="1"/>
</dbReference>
<dbReference type="Gene3D" id="1.10.540.10">
    <property type="entry name" value="Acyl-CoA dehydrogenase/oxidase, N-terminal domain"/>
    <property type="match status" value="1"/>
</dbReference>
<evidence type="ECO:0000256" key="3">
    <source>
        <dbReference type="ARBA" id="ARBA00022630"/>
    </source>
</evidence>
<proteinExistence type="inferred from homology"/>
<evidence type="ECO:0000256" key="4">
    <source>
        <dbReference type="ARBA" id="ARBA00022827"/>
    </source>
</evidence>
<dbReference type="PANTHER" id="PTHR43884">
    <property type="entry name" value="ACYL-COA DEHYDROGENASE"/>
    <property type="match status" value="1"/>
</dbReference>
<dbReference type="SUPFAM" id="SSF47203">
    <property type="entry name" value="Acyl-CoA dehydrogenase C-terminal domain-like"/>
    <property type="match status" value="1"/>
</dbReference>
<name>A0ABM7LPP5_9ACTN</name>
<dbReference type="Gene3D" id="1.20.140.10">
    <property type="entry name" value="Butyryl-CoA Dehydrogenase, subunit A, domain 3"/>
    <property type="match status" value="1"/>
</dbReference>
<dbReference type="SUPFAM" id="SSF56645">
    <property type="entry name" value="Acyl-CoA dehydrogenase NM domain-like"/>
    <property type="match status" value="1"/>
</dbReference>
<organism evidence="8 9">
    <name type="scientific">Actinoplanes ianthinogenes</name>
    <dbReference type="NCBI Taxonomy" id="122358"/>
    <lineage>
        <taxon>Bacteria</taxon>
        <taxon>Bacillati</taxon>
        <taxon>Actinomycetota</taxon>
        <taxon>Actinomycetes</taxon>
        <taxon>Micromonosporales</taxon>
        <taxon>Micromonosporaceae</taxon>
        <taxon>Actinoplanes</taxon>
    </lineage>
</organism>
<reference evidence="8 9" key="1">
    <citation type="submission" date="2020-08" db="EMBL/GenBank/DDBJ databases">
        <title>Whole genome shotgun sequence of Actinoplanes ianthinogenes NBRC 13996.</title>
        <authorList>
            <person name="Komaki H."/>
            <person name="Tamura T."/>
        </authorList>
    </citation>
    <scope>NUCLEOTIDE SEQUENCE [LARGE SCALE GENOMIC DNA]</scope>
    <source>
        <strain evidence="8 9">NBRC 13996</strain>
    </source>
</reference>
<evidence type="ECO:0000256" key="5">
    <source>
        <dbReference type="ARBA" id="ARBA00023002"/>
    </source>
</evidence>
<keyword evidence="5" id="KW-0560">Oxidoreductase</keyword>
<dbReference type="Proteomes" id="UP000676967">
    <property type="component" value="Chromosome"/>
</dbReference>
<comment type="similarity">
    <text evidence="2">Belongs to the acyl-CoA dehydrogenase family.</text>
</comment>
<dbReference type="EMBL" id="AP023356">
    <property type="protein sequence ID" value="BCJ41247.1"/>
    <property type="molecule type" value="Genomic_DNA"/>
</dbReference>
<dbReference type="Gene3D" id="2.40.110.10">
    <property type="entry name" value="Butyryl-CoA Dehydrogenase, subunit A, domain 2"/>
    <property type="match status" value="1"/>
</dbReference>
<dbReference type="Pfam" id="PF00441">
    <property type="entry name" value="Acyl-CoA_dh_1"/>
    <property type="match status" value="1"/>
</dbReference>